<sequence length="307" mass="33539">MTATYGFLALNASGQVLVSSETRNLHFVGKATFYDTVFTSDGYGGMRRWTYRINCLVTPVPFFTMPTEDYYGVSRVSEVSTHVWEIEIIRSGTSTGHPEVYVFADPRASTERDTNYGMLVMRDDGTPSFDSRLGPLAITGGISVGPPSNPLVTSPTGLDPKNCNSDPSANFGSDNSNSYSFTASGSKPIFFYPSLPQAEREVTFSASEDECDGVDAYGNCVGAARHYEWYSYYWAFYRAGIRYVGGYLFCGWITVEHGCHWTYSKDSAFIGIGTGGESGTAGTWPYSNETLNLTSTAVITANGAHYD</sequence>
<dbReference type="EMBL" id="LR796162">
    <property type="protein sequence ID" value="CAB4122414.1"/>
    <property type="molecule type" value="Genomic_DNA"/>
</dbReference>
<reference evidence="1" key="1">
    <citation type="submission" date="2020-04" db="EMBL/GenBank/DDBJ databases">
        <authorList>
            <person name="Chiriac C."/>
            <person name="Salcher M."/>
            <person name="Ghai R."/>
            <person name="Kavagutti S V."/>
        </authorList>
    </citation>
    <scope>NUCLEOTIDE SEQUENCE</scope>
</reference>
<accession>A0A6J5KJT9</accession>
<gene>
    <name evidence="1" type="ORF">UFOVP33_4</name>
</gene>
<proteinExistence type="predicted"/>
<protein>
    <submittedName>
        <fullName evidence="1">Uncharacterized protein</fullName>
    </submittedName>
</protein>
<evidence type="ECO:0000313" key="1">
    <source>
        <dbReference type="EMBL" id="CAB4122414.1"/>
    </source>
</evidence>
<name>A0A6J5KJT9_9CAUD</name>
<organism evidence="1">
    <name type="scientific">uncultured Caudovirales phage</name>
    <dbReference type="NCBI Taxonomy" id="2100421"/>
    <lineage>
        <taxon>Viruses</taxon>
        <taxon>Duplodnaviria</taxon>
        <taxon>Heunggongvirae</taxon>
        <taxon>Uroviricota</taxon>
        <taxon>Caudoviricetes</taxon>
        <taxon>Peduoviridae</taxon>
        <taxon>Maltschvirus</taxon>
        <taxon>Maltschvirus maltsch</taxon>
    </lineage>
</organism>